<dbReference type="AlphaFoldDB" id="A0A9W4T4E1"/>
<dbReference type="EMBL" id="CAMKVN010008270">
    <property type="protein sequence ID" value="CAI2192350.1"/>
    <property type="molecule type" value="Genomic_DNA"/>
</dbReference>
<dbReference type="Proteomes" id="UP001153678">
    <property type="component" value="Unassembled WGS sequence"/>
</dbReference>
<dbReference type="GO" id="GO:0004672">
    <property type="term" value="F:protein kinase activity"/>
    <property type="evidence" value="ECO:0007669"/>
    <property type="project" value="InterPro"/>
</dbReference>
<dbReference type="InterPro" id="IPR011009">
    <property type="entry name" value="Kinase-like_dom_sf"/>
</dbReference>
<dbReference type="SUPFAM" id="SSF56112">
    <property type="entry name" value="Protein kinase-like (PK-like)"/>
    <property type="match status" value="1"/>
</dbReference>
<keyword evidence="3" id="KW-1185">Reference proteome</keyword>
<accession>A0A9W4T4E1</accession>
<dbReference type="PROSITE" id="PS50011">
    <property type="entry name" value="PROTEIN_KINASE_DOM"/>
    <property type="match status" value="1"/>
</dbReference>
<gene>
    <name evidence="2" type="ORF">FWILDA_LOCUS15533</name>
</gene>
<feature type="domain" description="Protein kinase" evidence="1">
    <location>
        <begin position="1"/>
        <end position="58"/>
    </location>
</feature>
<organism evidence="2 3">
    <name type="scientific">Funneliformis geosporum</name>
    <dbReference type="NCBI Taxonomy" id="1117311"/>
    <lineage>
        <taxon>Eukaryota</taxon>
        <taxon>Fungi</taxon>
        <taxon>Fungi incertae sedis</taxon>
        <taxon>Mucoromycota</taxon>
        <taxon>Glomeromycotina</taxon>
        <taxon>Glomeromycetes</taxon>
        <taxon>Glomerales</taxon>
        <taxon>Glomeraceae</taxon>
        <taxon>Funneliformis</taxon>
    </lineage>
</organism>
<evidence type="ECO:0000259" key="1">
    <source>
        <dbReference type="PROSITE" id="PS50011"/>
    </source>
</evidence>
<protein>
    <submittedName>
        <fullName evidence="2">11257_t:CDS:1</fullName>
    </submittedName>
</protein>
<reference evidence="2" key="1">
    <citation type="submission" date="2022-08" db="EMBL/GenBank/DDBJ databases">
        <authorList>
            <person name="Kallberg Y."/>
            <person name="Tangrot J."/>
            <person name="Rosling A."/>
        </authorList>
    </citation>
    <scope>NUCLEOTIDE SEQUENCE</scope>
    <source>
        <strain evidence="2">Wild A</strain>
    </source>
</reference>
<sequence>MNEKIGEGGFGTIYKACWLDGIPEYENIGSQDIIRRNKDVAIKKLLYSKEISKEFLNE</sequence>
<dbReference type="GO" id="GO:0005524">
    <property type="term" value="F:ATP binding"/>
    <property type="evidence" value="ECO:0007669"/>
    <property type="project" value="InterPro"/>
</dbReference>
<name>A0A9W4T4E1_9GLOM</name>
<evidence type="ECO:0000313" key="3">
    <source>
        <dbReference type="Proteomes" id="UP001153678"/>
    </source>
</evidence>
<feature type="non-terminal residue" evidence="2">
    <location>
        <position position="1"/>
    </location>
</feature>
<proteinExistence type="predicted"/>
<dbReference type="OrthoDB" id="2446583at2759"/>
<evidence type="ECO:0000313" key="2">
    <source>
        <dbReference type="EMBL" id="CAI2192350.1"/>
    </source>
</evidence>
<dbReference type="InterPro" id="IPR000719">
    <property type="entry name" value="Prot_kinase_dom"/>
</dbReference>
<dbReference type="Gene3D" id="3.30.200.20">
    <property type="entry name" value="Phosphorylase Kinase, domain 1"/>
    <property type="match status" value="1"/>
</dbReference>
<comment type="caution">
    <text evidence="2">The sequence shown here is derived from an EMBL/GenBank/DDBJ whole genome shotgun (WGS) entry which is preliminary data.</text>
</comment>